<gene>
    <name evidence="1" type="ORF">DSO57_1029583</name>
</gene>
<organism evidence="1 2">
    <name type="scientific">Entomophthora muscae</name>
    <dbReference type="NCBI Taxonomy" id="34485"/>
    <lineage>
        <taxon>Eukaryota</taxon>
        <taxon>Fungi</taxon>
        <taxon>Fungi incertae sedis</taxon>
        <taxon>Zoopagomycota</taxon>
        <taxon>Entomophthoromycotina</taxon>
        <taxon>Entomophthoromycetes</taxon>
        <taxon>Entomophthorales</taxon>
        <taxon>Entomophthoraceae</taxon>
        <taxon>Entomophthora</taxon>
    </lineage>
</organism>
<accession>A0ACC2S3A0</accession>
<evidence type="ECO:0000313" key="1">
    <source>
        <dbReference type="EMBL" id="KAJ9056780.1"/>
    </source>
</evidence>
<sequence length="92" mass="9802">MFVPVSLSRALDQELVPASVPPSLSKPTSATTGELLLVTAISSYDYKQTLLLEKGSPESYLVCDNQPLLLCSLTSMCVTVSGTLVILIDLKS</sequence>
<keyword evidence="2" id="KW-1185">Reference proteome</keyword>
<protein>
    <submittedName>
        <fullName evidence="1">Uncharacterized protein</fullName>
    </submittedName>
</protein>
<name>A0ACC2S3A0_9FUNG</name>
<comment type="caution">
    <text evidence="1">The sequence shown here is derived from an EMBL/GenBank/DDBJ whole genome shotgun (WGS) entry which is preliminary data.</text>
</comment>
<reference evidence="1" key="1">
    <citation type="submission" date="2022-04" db="EMBL/GenBank/DDBJ databases">
        <title>Genome of the entomopathogenic fungus Entomophthora muscae.</title>
        <authorList>
            <person name="Elya C."/>
            <person name="Lovett B.R."/>
            <person name="Lee E."/>
            <person name="Macias A.M."/>
            <person name="Hajek A.E."/>
            <person name="De Bivort B.L."/>
            <person name="Kasson M.T."/>
            <person name="De Fine Licht H.H."/>
            <person name="Stajich J.E."/>
        </authorList>
    </citation>
    <scope>NUCLEOTIDE SEQUENCE</scope>
    <source>
        <strain evidence="1">Berkeley</strain>
    </source>
</reference>
<evidence type="ECO:0000313" key="2">
    <source>
        <dbReference type="Proteomes" id="UP001165960"/>
    </source>
</evidence>
<dbReference type="Proteomes" id="UP001165960">
    <property type="component" value="Unassembled WGS sequence"/>
</dbReference>
<proteinExistence type="predicted"/>
<dbReference type="EMBL" id="QTSX02005876">
    <property type="protein sequence ID" value="KAJ9056780.1"/>
    <property type="molecule type" value="Genomic_DNA"/>
</dbReference>